<reference evidence="2" key="1">
    <citation type="submission" date="2023-03" db="EMBL/GenBank/DDBJ databases">
        <title>Mating type loci evolution in Malassezia.</title>
        <authorList>
            <person name="Coelho M.A."/>
        </authorList>
    </citation>
    <scope>NUCLEOTIDE SEQUENCE</scope>
    <source>
        <strain evidence="2">CBS 9431</strain>
    </source>
</reference>
<evidence type="ECO:0000259" key="1">
    <source>
        <dbReference type="PROSITE" id="PS50177"/>
    </source>
</evidence>
<dbReference type="InterPro" id="IPR019488">
    <property type="entry name" value="Nucl_pore_RNA_shuttling_Mtr2"/>
</dbReference>
<evidence type="ECO:0000313" key="2">
    <source>
        <dbReference type="EMBL" id="WFD40465.1"/>
    </source>
</evidence>
<dbReference type="PANTHER" id="PTHR12612">
    <property type="entry name" value="NUCLEAR TRANSPORT FACTOR 2"/>
    <property type="match status" value="1"/>
</dbReference>
<sequence length="211" mass="22048">MSEGRGNMSTPAWLMEFTSNAAETFVTAYYAASDSPQRTQLLPSLYLPNSSIAWNGNPISGAAQFAQVLDAQPGTQHEIQSLDCHPLGPTGAQDQREAPSLLLNVSGTVAHYTPESLATNESSAPKSASAPASAAASKRKFDAEAPLSTHPRVFSQSFVLINGAGANAEGGVPFVWTQSRSAAKGKSSSDAGGQKTVAKYFIQADALRFVG</sequence>
<accession>A0AAF0F0F8</accession>
<proteinExistence type="predicted"/>
<dbReference type="InterPro" id="IPR032710">
    <property type="entry name" value="NTF2-like_dom_sf"/>
</dbReference>
<dbReference type="PROSITE" id="PS50177">
    <property type="entry name" value="NTF2_DOMAIN"/>
    <property type="match status" value="1"/>
</dbReference>
<dbReference type="GeneID" id="85227102"/>
<organism evidence="2 3">
    <name type="scientific">Malassezia japonica</name>
    <dbReference type="NCBI Taxonomy" id="223818"/>
    <lineage>
        <taxon>Eukaryota</taxon>
        <taxon>Fungi</taxon>
        <taxon>Dikarya</taxon>
        <taxon>Basidiomycota</taxon>
        <taxon>Ustilaginomycotina</taxon>
        <taxon>Malasseziomycetes</taxon>
        <taxon>Malasseziales</taxon>
        <taxon>Malasseziaceae</taxon>
        <taxon>Malassezia</taxon>
    </lineage>
</organism>
<dbReference type="EMBL" id="CP119963">
    <property type="protein sequence ID" value="WFD40465.1"/>
    <property type="molecule type" value="Genomic_DNA"/>
</dbReference>
<protein>
    <recommendedName>
        <fullName evidence="1">NTF2 domain-containing protein</fullName>
    </recommendedName>
</protein>
<name>A0AAF0F0F8_9BASI</name>
<feature type="domain" description="NTF2" evidence="1">
    <location>
        <begin position="21"/>
        <end position="209"/>
    </location>
</feature>
<dbReference type="InterPro" id="IPR018222">
    <property type="entry name" value="Nuclear_transport_factor_2_euk"/>
</dbReference>
<dbReference type="Pfam" id="PF10429">
    <property type="entry name" value="Mtr2"/>
    <property type="match status" value="1"/>
</dbReference>
<evidence type="ECO:0000313" key="3">
    <source>
        <dbReference type="Proteomes" id="UP001217754"/>
    </source>
</evidence>
<dbReference type="AlphaFoldDB" id="A0AAF0F0F8"/>
<dbReference type="InterPro" id="IPR045875">
    <property type="entry name" value="NTF2"/>
</dbReference>
<dbReference type="Gene3D" id="3.10.450.50">
    <property type="match status" value="1"/>
</dbReference>
<dbReference type="Proteomes" id="UP001217754">
    <property type="component" value="Chromosome 6"/>
</dbReference>
<gene>
    <name evidence="2" type="ORF">MJAP1_003451</name>
</gene>
<keyword evidence="3" id="KW-1185">Reference proteome</keyword>
<dbReference type="SUPFAM" id="SSF54427">
    <property type="entry name" value="NTF2-like"/>
    <property type="match status" value="1"/>
</dbReference>
<dbReference type="GO" id="GO:0006913">
    <property type="term" value="P:nucleocytoplasmic transport"/>
    <property type="evidence" value="ECO:0007669"/>
    <property type="project" value="InterPro"/>
</dbReference>
<dbReference type="RefSeq" id="XP_060123362.1">
    <property type="nucleotide sequence ID" value="XM_060267379.1"/>
</dbReference>